<evidence type="ECO:0000256" key="1">
    <source>
        <dbReference type="SAM" id="Phobius"/>
    </source>
</evidence>
<sequence>MRAETTWARLLAVILVAAGISLQSLVWACEIDPWGLATRLLPAEGGPILIAYYGRFLCQAIVMLTLFLIAAVIADAPEVRPAERRSFARN</sequence>
<dbReference type="AlphaFoldDB" id="A0A225DZT3"/>
<evidence type="ECO:0000313" key="3">
    <source>
        <dbReference type="Proteomes" id="UP000214646"/>
    </source>
</evidence>
<proteinExistence type="predicted"/>
<name>A0A225DZT3_9BACT</name>
<feature type="transmembrane region" description="Helical" evidence="1">
    <location>
        <begin position="52"/>
        <end position="74"/>
    </location>
</feature>
<dbReference type="Proteomes" id="UP000214646">
    <property type="component" value="Unassembled WGS sequence"/>
</dbReference>
<organism evidence="2 3">
    <name type="scientific">Fimbriiglobus ruber</name>
    <dbReference type="NCBI Taxonomy" id="1908690"/>
    <lineage>
        <taxon>Bacteria</taxon>
        <taxon>Pseudomonadati</taxon>
        <taxon>Planctomycetota</taxon>
        <taxon>Planctomycetia</taxon>
        <taxon>Gemmatales</taxon>
        <taxon>Gemmataceae</taxon>
        <taxon>Fimbriiglobus</taxon>
    </lineage>
</organism>
<accession>A0A225DZT3</accession>
<evidence type="ECO:0000313" key="2">
    <source>
        <dbReference type="EMBL" id="OWK46483.1"/>
    </source>
</evidence>
<protein>
    <submittedName>
        <fullName evidence="2">Uncharacterized protein</fullName>
    </submittedName>
</protein>
<keyword evidence="1" id="KW-0472">Membrane</keyword>
<dbReference type="EMBL" id="NIDE01000001">
    <property type="protein sequence ID" value="OWK46483.1"/>
    <property type="molecule type" value="Genomic_DNA"/>
</dbReference>
<comment type="caution">
    <text evidence="2">The sequence shown here is derived from an EMBL/GenBank/DDBJ whole genome shotgun (WGS) entry which is preliminary data.</text>
</comment>
<reference evidence="3" key="1">
    <citation type="submission" date="2017-06" db="EMBL/GenBank/DDBJ databases">
        <title>Genome analysis of Fimbriiglobus ruber SP5, the first member of the order Planctomycetales with confirmed chitinolytic capability.</title>
        <authorList>
            <person name="Ravin N.V."/>
            <person name="Rakitin A.L."/>
            <person name="Ivanova A.A."/>
            <person name="Beletsky A.V."/>
            <person name="Kulichevskaya I.S."/>
            <person name="Mardanov A.V."/>
            <person name="Dedysh S.N."/>
        </authorList>
    </citation>
    <scope>NUCLEOTIDE SEQUENCE [LARGE SCALE GENOMIC DNA]</scope>
    <source>
        <strain evidence="3">SP5</strain>
    </source>
</reference>
<gene>
    <name evidence="2" type="ORF">FRUB_00182</name>
</gene>
<dbReference type="RefSeq" id="WP_088251702.1">
    <property type="nucleotide sequence ID" value="NZ_NIDE01000001.1"/>
</dbReference>
<keyword evidence="1" id="KW-0812">Transmembrane</keyword>
<keyword evidence="3" id="KW-1185">Reference proteome</keyword>
<keyword evidence="1" id="KW-1133">Transmembrane helix</keyword>